<evidence type="ECO:0000313" key="1">
    <source>
        <dbReference type="EMBL" id="MBD1222771.1"/>
    </source>
</evidence>
<comment type="caution">
    <text evidence="1">The sequence shown here is derived from an EMBL/GenBank/DDBJ whole genome shotgun (WGS) entry which is preliminary data.</text>
</comment>
<dbReference type="RefSeq" id="WP_189777973.1">
    <property type="nucleotide sequence ID" value="NZ_JACWEZ010000004.1"/>
</dbReference>
<protein>
    <recommendedName>
        <fullName evidence="3">DUF403 domain-containing protein</fullName>
    </recommendedName>
</protein>
<sequence>MYLQENPAARLYDILSEASNLARSAQNVKFKKTWSIVFNVDENDYDGILQGISGVHYLYNQTRKLISESDKLNDQRNLSFLDNIYSAIYILNLQGEISAFNQRLTKETLTALSYMRDSISMVYELDNTLLTTDEQEDLIDQINELLNDFINSDLPEDLISISTDSLANIKSALVHYKIYGSKGLEEATSRAIGNLYLKSASKINNDNNEMNKFFKIVERVRMLLNTSESLVKLASMSDPILSLLIKK</sequence>
<name>A0ABR7VN94_VIRHA</name>
<accession>A0ABR7VN94</accession>
<evidence type="ECO:0000313" key="2">
    <source>
        <dbReference type="Proteomes" id="UP000621631"/>
    </source>
</evidence>
<evidence type="ECO:0008006" key="3">
    <source>
        <dbReference type="Google" id="ProtNLM"/>
    </source>
</evidence>
<reference evidence="1 2" key="1">
    <citation type="submission" date="2020-09" db="EMBL/GenBank/DDBJ databases">
        <title>Draft Genome Sequences of Oil-Oxidizing Bacteria Halomonas titanicae, Marinobacter lutaoensis, and Virgibacillus halodenitrificans Isolated from Highly Saline Environments.</title>
        <authorList>
            <person name="Grouzdev D.S."/>
            <person name="Sokolova D.S."/>
            <person name="Semenova E.M."/>
            <person name="Borzenkov I.A."/>
            <person name="Bidzhieva S.K."/>
            <person name="Poltaraus A.B."/>
            <person name="Nazina T.N."/>
        </authorList>
    </citation>
    <scope>NUCLEOTIDE SEQUENCE [LARGE SCALE GENOMIC DNA]</scope>
    <source>
        <strain evidence="1 2">VKM B-3472D</strain>
    </source>
</reference>
<organism evidence="1 2">
    <name type="scientific">Virgibacillus halodenitrificans</name>
    <name type="common">Bacillus halodenitrificans</name>
    <dbReference type="NCBI Taxonomy" id="1482"/>
    <lineage>
        <taxon>Bacteria</taxon>
        <taxon>Bacillati</taxon>
        <taxon>Bacillota</taxon>
        <taxon>Bacilli</taxon>
        <taxon>Bacillales</taxon>
        <taxon>Bacillaceae</taxon>
        <taxon>Virgibacillus</taxon>
    </lineage>
</organism>
<dbReference type="Proteomes" id="UP000621631">
    <property type="component" value="Unassembled WGS sequence"/>
</dbReference>
<keyword evidence="2" id="KW-1185">Reference proteome</keyword>
<dbReference type="EMBL" id="JACWEZ010000004">
    <property type="protein sequence ID" value="MBD1222771.1"/>
    <property type="molecule type" value="Genomic_DNA"/>
</dbReference>
<gene>
    <name evidence="1" type="ORF">IC602_09120</name>
</gene>
<proteinExistence type="predicted"/>